<dbReference type="KEGG" id="chya:V22_29450"/>
<accession>A0A517TBE2</accession>
<dbReference type="GO" id="GO:0005829">
    <property type="term" value="C:cytosol"/>
    <property type="evidence" value="ECO:0007669"/>
    <property type="project" value="TreeGrafter"/>
</dbReference>
<dbReference type="RefSeq" id="WP_145264015.1">
    <property type="nucleotide sequence ID" value="NZ_CP036316.1"/>
</dbReference>
<comment type="similarity">
    <text evidence="1 2">Belongs to the UPF0301 (AlgH) family.</text>
</comment>
<keyword evidence="4" id="KW-1185">Reference proteome</keyword>
<evidence type="ECO:0000256" key="2">
    <source>
        <dbReference type="HAMAP-Rule" id="MF_00758"/>
    </source>
</evidence>
<dbReference type="Proteomes" id="UP000319976">
    <property type="component" value="Chromosome"/>
</dbReference>
<dbReference type="InterPro" id="IPR003774">
    <property type="entry name" value="AlgH-like"/>
</dbReference>
<proteinExistence type="inferred from homology"/>
<reference evidence="3 4" key="1">
    <citation type="submission" date="2019-02" db="EMBL/GenBank/DDBJ databases">
        <title>Deep-cultivation of Planctomycetes and their phenomic and genomic characterization uncovers novel biology.</title>
        <authorList>
            <person name="Wiegand S."/>
            <person name="Jogler M."/>
            <person name="Boedeker C."/>
            <person name="Pinto D."/>
            <person name="Vollmers J."/>
            <person name="Rivas-Marin E."/>
            <person name="Kohn T."/>
            <person name="Peeters S.H."/>
            <person name="Heuer A."/>
            <person name="Rast P."/>
            <person name="Oberbeckmann S."/>
            <person name="Bunk B."/>
            <person name="Jeske O."/>
            <person name="Meyerdierks A."/>
            <person name="Storesund J.E."/>
            <person name="Kallscheuer N."/>
            <person name="Luecker S."/>
            <person name="Lage O.M."/>
            <person name="Pohl T."/>
            <person name="Merkel B.J."/>
            <person name="Hornburger P."/>
            <person name="Mueller R.-W."/>
            <person name="Bruemmer F."/>
            <person name="Labrenz M."/>
            <person name="Spormann A.M."/>
            <person name="Op den Camp H."/>
            <person name="Overmann J."/>
            <person name="Amann R."/>
            <person name="Jetten M.S.M."/>
            <person name="Mascher T."/>
            <person name="Medema M.H."/>
            <person name="Devos D.P."/>
            <person name="Kaster A.-K."/>
            <person name="Ovreas L."/>
            <person name="Rohde M."/>
            <person name="Galperin M.Y."/>
            <person name="Jogler C."/>
        </authorList>
    </citation>
    <scope>NUCLEOTIDE SEQUENCE [LARGE SCALE GENOMIC DNA]</scope>
    <source>
        <strain evidence="3 4">V22</strain>
    </source>
</reference>
<dbReference type="EMBL" id="CP036316">
    <property type="protein sequence ID" value="QDT65685.1"/>
    <property type="molecule type" value="Genomic_DNA"/>
</dbReference>
<dbReference type="SUPFAM" id="SSF143456">
    <property type="entry name" value="VC0467-like"/>
    <property type="match status" value="1"/>
</dbReference>
<protein>
    <recommendedName>
        <fullName evidence="2">UPF0301 protein V22_29450</fullName>
    </recommendedName>
</protein>
<gene>
    <name evidence="3" type="ORF">V22_29450</name>
</gene>
<dbReference type="HAMAP" id="MF_00758">
    <property type="entry name" value="UPF0301"/>
    <property type="match status" value="1"/>
</dbReference>
<dbReference type="PANTHER" id="PTHR30327">
    <property type="entry name" value="UNCHARACTERIZED PROTEIN YQGE"/>
    <property type="match status" value="1"/>
</dbReference>
<evidence type="ECO:0000313" key="4">
    <source>
        <dbReference type="Proteomes" id="UP000319976"/>
    </source>
</evidence>
<dbReference type="PANTHER" id="PTHR30327:SF1">
    <property type="entry name" value="UPF0301 PROTEIN YQGE"/>
    <property type="match status" value="1"/>
</dbReference>
<evidence type="ECO:0000256" key="1">
    <source>
        <dbReference type="ARBA" id="ARBA00009600"/>
    </source>
</evidence>
<dbReference type="OrthoDB" id="9807486at2"/>
<dbReference type="Gene3D" id="3.40.1740.10">
    <property type="entry name" value="VC0467-like"/>
    <property type="match status" value="1"/>
</dbReference>
<name>A0A517TBE2_9PLAN</name>
<dbReference type="AlphaFoldDB" id="A0A517TBE2"/>
<evidence type="ECO:0000313" key="3">
    <source>
        <dbReference type="EMBL" id="QDT65685.1"/>
    </source>
</evidence>
<dbReference type="Pfam" id="PF02622">
    <property type="entry name" value="DUF179"/>
    <property type="match status" value="1"/>
</dbReference>
<organism evidence="3 4">
    <name type="scientific">Calycomorphotria hydatis</name>
    <dbReference type="NCBI Taxonomy" id="2528027"/>
    <lineage>
        <taxon>Bacteria</taxon>
        <taxon>Pseudomonadati</taxon>
        <taxon>Planctomycetota</taxon>
        <taxon>Planctomycetia</taxon>
        <taxon>Planctomycetales</taxon>
        <taxon>Planctomycetaceae</taxon>
        <taxon>Calycomorphotria</taxon>
    </lineage>
</organism>
<sequence>MFESLRGQYLIAGRHLEDPNFFRTVVLLVEDNEQGTMGFVVNRPTDVEVRQALEGHFEVPELDDPVFYGGPVEPSALFVLHNLPEYSDGEVPVLGGLYLGNSAEMFERIVESAAAGAAEMQFRIFAGCAGWGPSQLKGELDRGDWHVVDAESAELFESDPYMQWERLLNRVSKKRYILPDYPGNPEWN</sequence>